<dbReference type="PATRIC" id="fig|1094979.3.peg.2850"/>
<dbReference type="EMBL" id="AGTR01000060">
    <property type="protein sequence ID" value="EHJ03722.1"/>
    <property type="molecule type" value="Genomic_DNA"/>
</dbReference>
<keyword evidence="3" id="KW-1185">Reference proteome</keyword>
<reference evidence="2 3" key="1">
    <citation type="journal article" date="2012" name="J. Bacteriol.">
        <title>Genome sequence of deep-sea manganese-oxidizing bacterium Marinobacter manganoxydans MnI7-9.</title>
        <authorList>
            <person name="Wang H."/>
            <person name="Li H."/>
            <person name="Shao Z."/>
            <person name="Liao S."/>
            <person name="Johnstone L."/>
            <person name="Rensing C."/>
            <person name="Wang G."/>
        </authorList>
    </citation>
    <scope>NUCLEOTIDE SEQUENCE [LARGE SCALE GENOMIC DNA]</scope>
    <source>
        <strain evidence="2 3">MnI7-9</strain>
    </source>
</reference>
<evidence type="ECO:0000313" key="3">
    <source>
        <dbReference type="Proteomes" id="UP000003208"/>
    </source>
</evidence>
<name>G6YVP5_9GAMM</name>
<dbReference type="InterPro" id="IPR025362">
    <property type="entry name" value="DUF4266"/>
</dbReference>
<organism evidence="2 3">
    <name type="scientific">Marinobacter manganoxydans MnI7-9</name>
    <dbReference type="NCBI Taxonomy" id="1094979"/>
    <lineage>
        <taxon>Bacteria</taxon>
        <taxon>Pseudomonadati</taxon>
        <taxon>Pseudomonadota</taxon>
        <taxon>Gammaproteobacteria</taxon>
        <taxon>Pseudomonadales</taxon>
        <taxon>Marinobacteraceae</taxon>
        <taxon>Marinobacter</taxon>
    </lineage>
</organism>
<dbReference type="Pfam" id="PF14086">
    <property type="entry name" value="DUF4266"/>
    <property type="match status" value="1"/>
</dbReference>
<evidence type="ECO:0000259" key="1">
    <source>
        <dbReference type="Pfam" id="PF14086"/>
    </source>
</evidence>
<evidence type="ECO:0000313" key="2">
    <source>
        <dbReference type="EMBL" id="EHJ03722.1"/>
    </source>
</evidence>
<dbReference type="Proteomes" id="UP000003208">
    <property type="component" value="Unassembled WGS sequence"/>
</dbReference>
<feature type="domain" description="DUF4266" evidence="1">
    <location>
        <begin position="1"/>
        <end position="37"/>
    </location>
</feature>
<sequence>MSLSRHGKADSYMHHVYQVRESARGAEGGSGGGCGCN</sequence>
<gene>
    <name evidence="2" type="ORF">KYE_14722</name>
</gene>
<proteinExistence type="predicted"/>
<protein>
    <recommendedName>
        <fullName evidence="1">DUF4266 domain-containing protein</fullName>
    </recommendedName>
</protein>
<accession>G6YVP5</accession>
<dbReference type="AlphaFoldDB" id="G6YVP5"/>